<name>A0A4C1WRI3_EUMVA</name>
<evidence type="ECO:0000313" key="1">
    <source>
        <dbReference type="EMBL" id="GBP53460.1"/>
    </source>
</evidence>
<dbReference type="Proteomes" id="UP000299102">
    <property type="component" value="Unassembled WGS sequence"/>
</dbReference>
<reference evidence="1 2" key="1">
    <citation type="journal article" date="2019" name="Commun. Biol.">
        <title>The bagworm genome reveals a unique fibroin gene that provides high tensile strength.</title>
        <authorList>
            <person name="Kono N."/>
            <person name="Nakamura H."/>
            <person name="Ohtoshi R."/>
            <person name="Tomita M."/>
            <person name="Numata K."/>
            <person name="Arakawa K."/>
        </authorList>
    </citation>
    <scope>NUCLEOTIDE SEQUENCE [LARGE SCALE GENOMIC DNA]</scope>
</reference>
<keyword evidence="2" id="KW-1185">Reference proteome</keyword>
<comment type="caution">
    <text evidence="1">The sequence shown here is derived from an EMBL/GenBank/DDBJ whole genome shotgun (WGS) entry which is preliminary data.</text>
</comment>
<dbReference type="EMBL" id="BGZK01000625">
    <property type="protein sequence ID" value="GBP53460.1"/>
    <property type="molecule type" value="Genomic_DNA"/>
</dbReference>
<organism evidence="1 2">
    <name type="scientific">Eumeta variegata</name>
    <name type="common">Bagworm moth</name>
    <name type="synonym">Eumeta japonica</name>
    <dbReference type="NCBI Taxonomy" id="151549"/>
    <lineage>
        <taxon>Eukaryota</taxon>
        <taxon>Metazoa</taxon>
        <taxon>Ecdysozoa</taxon>
        <taxon>Arthropoda</taxon>
        <taxon>Hexapoda</taxon>
        <taxon>Insecta</taxon>
        <taxon>Pterygota</taxon>
        <taxon>Neoptera</taxon>
        <taxon>Endopterygota</taxon>
        <taxon>Lepidoptera</taxon>
        <taxon>Glossata</taxon>
        <taxon>Ditrysia</taxon>
        <taxon>Tineoidea</taxon>
        <taxon>Psychidae</taxon>
        <taxon>Oiketicinae</taxon>
        <taxon>Eumeta</taxon>
    </lineage>
</organism>
<proteinExistence type="predicted"/>
<evidence type="ECO:0000313" key="2">
    <source>
        <dbReference type="Proteomes" id="UP000299102"/>
    </source>
</evidence>
<gene>
    <name evidence="1" type="ORF">EVAR_17535_1</name>
</gene>
<sequence length="130" mass="15290">MIKAGWERRRYDVRYKYSWYSFEEKPRSSNTTCPRISVESSAIRRQSRTRVVRPLRQPVISERIERPPAVRVLFAFTRPAFIRVTPARLTVPRFLHAICPAAKNGSEWARDGRSVDSARDEDIYESEYVL</sequence>
<accession>A0A4C1WRI3</accession>
<protein>
    <submittedName>
        <fullName evidence="1">Uncharacterized protein</fullName>
    </submittedName>
</protein>
<dbReference type="AlphaFoldDB" id="A0A4C1WRI3"/>